<evidence type="ECO:0000313" key="2">
    <source>
        <dbReference type="Proteomes" id="UP000241856"/>
    </source>
</evidence>
<keyword evidence="2" id="KW-1185">Reference proteome</keyword>
<sequence length="59" mass="6477">MKLDIKEVKKIALEVADLVDVHGWSLSAAKAEFKSRTGGVVKSANSKDKFTNALRKFAK</sequence>
<dbReference type="Proteomes" id="UP000241856">
    <property type="component" value="Segment"/>
</dbReference>
<proteinExistence type="predicted"/>
<reference evidence="1 2" key="1">
    <citation type="submission" date="2017-12" db="EMBL/GenBank/DDBJ databases">
        <title>Genomic analysis of a novel phage Ec_L1 lytic to Enterobacter cloacae.</title>
        <authorList>
            <person name="Li Z."/>
            <person name="Ren H."/>
            <person name="Xu Y."/>
        </authorList>
    </citation>
    <scope>NUCLEOTIDE SEQUENCE [LARGE SCALE GENOMIC DNA]</scope>
</reference>
<dbReference type="EMBL" id="MG732930">
    <property type="protein sequence ID" value="AUV57141.1"/>
    <property type="molecule type" value="Genomic_DNA"/>
</dbReference>
<dbReference type="OrthoDB" id="41302at10239"/>
<name>A0A2P0W9V2_9CAUD</name>
<evidence type="ECO:0000313" key="1">
    <source>
        <dbReference type="EMBL" id="AUV57141.1"/>
    </source>
</evidence>
<gene>
    <name evidence="1" type="ORF">Ec27</name>
</gene>
<organism evidence="1 2">
    <name type="scientific">Enterobacter phage Ec_L1</name>
    <dbReference type="NCBI Taxonomy" id="2070180"/>
    <lineage>
        <taxon>Viruses</taxon>
        <taxon>Duplodnaviria</taxon>
        <taxon>Heunggongvirae</taxon>
        <taxon>Uroviricota</taxon>
        <taxon>Caudoviricetes</taxon>
        <taxon>Drexlerviridae</taxon>
        <taxon>Eclunavirus</taxon>
        <taxon>Eclunavirus EcL1</taxon>
    </lineage>
</organism>
<protein>
    <submittedName>
        <fullName evidence="1">Uncharacterized protein</fullName>
    </submittedName>
</protein>
<accession>A0A2P0W9V2</accession>